<keyword evidence="4" id="KW-1185">Reference proteome</keyword>
<evidence type="ECO:0008006" key="5">
    <source>
        <dbReference type="Google" id="ProtNLM"/>
    </source>
</evidence>
<feature type="region of interest" description="Disordered" evidence="1">
    <location>
        <begin position="28"/>
        <end position="47"/>
    </location>
</feature>
<keyword evidence="2" id="KW-0732">Signal</keyword>
<evidence type="ECO:0000313" key="3">
    <source>
        <dbReference type="EMBL" id="CBL16703.1"/>
    </source>
</evidence>
<dbReference type="STRING" id="213810.RUM_04730"/>
<dbReference type="AlphaFoldDB" id="D4LAQ8"/>
<dbReference type="PATRIC" id="fig|213810.4.peg.379"/>
<sequence length="170" mass="18281">MLSKKKWIVLICAAALTLSACTACGGSASSGGGNNTSSTAQASKTPAQISKEVMDSGIEFPEMIEVNADNLKLQYSLEDGDFQEFGVYWSGNAAYADEVCVILAADGKADKVKDAVNQRLESQKTAFKDYVKEEYDRLCTTSVSTKGNYVYWVCTKDNAKANDIITKAIG</sequence>
<dbReference type="Proteomes" id="UP000007054">
    <property type="component" value="Chromosome"/>
</dbReference>
<dbReference type="HOGENOM" id="CLU_1569536_0_0_9"/>
<dbReference type="RefSeq" id="WP_015557610.1">
    <property type="nucleotide sequence ID" value="NC_021039.1"/>
</dbReference>
<dbReference type="Pfam" id="PF14270">
    <property type="entry name" value="DUF4358"/>
    <property type="match status" value="1"/>
</dbReference>
<feature type="signal peptide" evidence="2">
    <location>
        <begin position="1"/>
        <end position="22"/>
    </location>
</feature>
<evidence type="ECO:0000256" key="2">
    <source>
        <dbReference type="SAM" id="SignalP"/>
    </source>
</evidence>
<accession>D4LAQ8</accession>
<dbReference type="BioCyc" id="RCHA213810:RUM_RS11880-MONOMER"/>
<dbReference type="PROSITE" id="PS51257">
    <property type="entry name" value="PROKAR_LIPOPROTEIN"/>
    <property type="match status" value="1"/>
</dbReference>
<reference evidence="3" key="1">
    <citation type="submission" date="2010-03" db="EMBL/GenBank/DDBJ databases">
        <title>The genome sequence of Ruminococcus sp. 18P13.</title>
        <authorList>
            <consortium name="metaHIT consortium -- http://www.metahit.eu/"/>
            <person name="Pajon A."/>
            <person name="Turner K."/>
            <person name="Parkhill J."/>
            <person name="Bernalier A."/>
        </authorList>
    </citation>
    <scope>NUCLEOTIDE SEQUENCE [LARGE SCALE GENOMIC DNA]</scope>
    <source>
        <strain evidence="3">Type strain: 18P13</strain>
    </source>
</reference>
<protein>
    <recommendedName>
        <fullName evidence="5">DUF4358 domain-containing protein</fullName>
    </recommendedName>
</protein>
<name>D4LAQ8_RUMC1</name>
<dbReference type="EMBL" id="FP929052">
    <property type="protein sequence ID" value="CBL16703.1"/>
    <property type="molecule type" value="Genomic_DNA"/>
</dbReference>
<dbReference type="InterPro" id="IPR025648">
    <property type="entry name" value="DUF4358"/>
</dbReference>
<gene>
    <name evidence="3" type="ordered locus">RUM_04730</name>
</gene>
<reference evidence="3" key="2">
    <citation type="submission" date="2010-03" db="EMBL/GenBank/DDBJ databases">
        <authorList>
            <person name="Pajon A."/>
        </authorList>
    </citation>
    <scope>NUCLEOTIDE SEQUENCE</scope>
    <source>
        <strain evidence="3">Type strain: 18P13</strain>
    </source>
</reference>
<evidence type="ECO:0000313" key="4">
    <source>
        <dbReference type="Proteomes" id="UP000007054"/>
    </source>
</evidence>
<feature type="chain" id="PRO_5038673788" description="DUF4358 domain-containing protein" evidence="2">
    <location>
        <begin position="23"/>
        <end position="170"/>
    </location>
</feature>
<evidence type="ECO:0000256" key="1">
    <source>
        <dbReference type="SAM" id="MobiDB-lite"/>
    </source>
</evidence>
<dbReference type="GeneID" id="83157072"/>
<dbReference type="KEGG" id="rch:RUM_04730"/>
<organism evidence="3 4">
    <name type="scientific">Ruminococcus champanellensis (strain DSM 18848 / JCM 17042 / KCTC 15320 / 18P13)</name>
    <dbReference type="NCBI Taxonomy" id="213810"/>
    <lineage>
        <taxon>Bacteria</taxon>
        <taxon>Bacillati</taxon>
        <taxon>Bacillota</taxon>
        <taxon>Clostridia</taxon>
        <taxon>Eubacteriales</taxon>
        <taxon>Oscillospiraceae</taxon>
        <taxon>Ruminococcus</taxon>
    </lineage>
</organism>
<proteinExistence type="predicted"/>